<sequence>MFKIIRLLAVFVVNQYQREAKRLHKVVVKVDSKRIKLVEEVDVLANELEREKKALEQKFSERRVALLTEMEKHDSEIDGHVNRAAAASIRANKLAEVLK</sequence>
<accession>A0A9E6T3P2</accession>
<keyword evidence="3" id="KW-1185">Reference proteome</keyword>
<dbReference type="EMBL" id="MZ333135">
    <property type="protein sequence ID" value="QXG07800.1"/>
    <property type="molecule type" value="Genomic_DNA"/>
</dbReference>
<evidence type="ECO:0000313" key="2">
    <source>
        <dbReference type="EMBL" id="QXG07800.1"/>
    </source>
</evidence>
<proteinExistence type="predicted"/>
<evidence type="ECO:0000313" key="3">
    <source>
        <dbReference type="Proteomes" id="UP001055587"/>
    </source>
</evidence>
<organism evidence="2 3">
    <name type="scientific">Erwinia phage Zoomie</name>
    <dbReference type="NCBI Taxonomy" id="2851072"/>
    <lineage>
        <taxon>Viruses</taxon>
        <taxon>Duplodnaviria</taxon>
        <taxon>Heunggongvirae</taxon>
        <taxon>Uroviricota</taxon>
        <taxon>Caudoviricetes</taxon>
        <taxon>Autographivirales</taxon>
        <taxon>Autoscriptoviridae</taxon>
        <taxon>Slopekvirinae</taxon>
        <taxon>Zoomievirus</taxon>
        <taxon>Zoomievirus zoomie</taxon>
    </lineage>
</organism>
<dbReference type="Proteomes" id="UP001055587">
    <property type="component" value="Segment"/>
</dbReference>
<name>A0A9E6T3P2_9CAUD</name>
<reference evidence="2" key="1">
    <citation type="submission" date="2021-06" db="EMBL/GenBank/DDBJ databases">
        <title>Four novel Curtobacterium phages isolated from Environmental samples.</title>
        <authorList>
            <person name="Alanin K.W.S."/>
            <person name="Djurhuus A.M."/>
            <person name="Olsen N.S."/>
            <person name="Carstens A.B."/>
            <person name="Nielsen T.K."/>
            <person name="Kot W."/>
            <person name="Hansen L.H."/>
        </authorList>
    </citation>
    <scope>NUCLEOTIDE SEQUENCE</scope>
</reference>
<evidence type="ECO:0000256" key="1">
    <source>
        <dbReference type="SAM" id="Coils"/>
    </source>
</evidence>
<feature type="coiled-coil region" evidence="1">
    <location>
        <begin position="34"/>
        <end position="65"/>
    </location>
</feature>
<keyword evidence="1" id="KW-0175">Coiled coil</keyword>
<protein>
    <submittedName>
        <fullName evidence="2">Uncharacterized protein</fullName>
    </submittedName>
</protein>